<name>A0A2N9FZE0_FAGSY</name>
<organism evidence="1">
    <name type="scientific">Fagus sylvatica</name>
    <name type="common">Beechnut</name>
    <dbReference type="NCBI Taxonomy" id="28930"/>
    <lineage>
        <taxon>Eukaryota</taxon>
        <taxon>Viridiplantae</taxon>
        <taxon>Streptophyta</taxon>
        <taxon>Embryophyta</taxon>
        <taxon>Tracheophyta</taxon>
        <taxon>Spermatophyta</taxon>
        <taxon>Magnoliopsida</taxon>
        <taxon>eudicotyledons</taxon>
        <taxon>Gunneridae</taxon>
        <taxon>Pentapetalae</taxon>
        <taxon>rosids</taxon>
        <taxon>fabids</taxon>
        <taxon>Fagales</taxon>
        <taxon>Fagaceae</taxon>
        <taxon>Fagus</taxon>
    </lineage>
</organism>
<gene>
    <name evidence="1" type="ORF">FSB_LOCUS20352</name>
</gene>
<dbReference type="AlphaFoldDB" id="A0A2N9FZE0"/>
<reference evidence="1" key="1">
    <citation type="submission" date="2018-02" db="EMBL/GenBank/DDBJ databases">
        <authorList>
            <person name="Cohen D.B."/>
            <person name="Kent A.D."/>
        </authorList>
    </citation>
    <scope>NUCLEOTIDE SEQUENCE</scope>
</reference>
<dbReference type="EMBL" id="OIVN01001311">
    <property type="protein sequence ID" value="SPC92470.1"/>
    <property type="molecule type" value="Genomic_DNA"/>
</dbReference>
<accession>A0A2N9FZE0</accession>
<evidence type="ECO:0000313" key="1">
    <source>
        <dbReference type="EMBL" id="SPC92470.1"/>
    </source>
</evidence>
<protein>
    <submittedName>
        <fullName evidence="1">Uncharacterized protein</fullName>
    </submittedName>
</protein>
<sequence>MVEDRQRHRQRHGLRQAYPTQSACFLLSLYCGCRIW</sequence>
<proteinExistence type="predicted"/>